<evidence type="ECO:0000256" key="2">
    <source>
        <dbReference type="SAM" id="Phobius"/>
    </source>
</evidence>
<evidence type="ECO:0000313" key="4">
    <source>
        <dbReference type="Proteomes" id="UP001162029"/>
    </source>
</evidence>
<name>A0AAV0UB68_9STRA</name>
<dbReference type="InterPro" id="IPR019734">
    <property type="entry name" value="TPR_rpt"/>
</dbReference>
<dbReference type="SMART" id="SM00028">
    <property type="entry name" value="TPR"/>
    <property type="match status" value="4"/>
</dbReference>
<protein>
    <submittedName>
        <fullName evidence="3">Uncharacterized protein</fullName>
    </submittedName>
</protein>
<evidence type="ECO:0000256" key="1">
    <source>
        <dbReference type="PROSITE-ProRule" id="PRU00339"/>
    </source>
</evidence>
<accession>A0AAV0UB68</accession>
<keyword evidence="2" id="KW-1133">Transmembrane helix</keyword>
<dbReference type="SUPFAM" id="SSF48452">
    <property type="entry name" value="TPR-like"/>
    <property type="match status" value="1"/>
</dbReference>
<sequence>MVDEGNDVGVDAHMRLQIVTLGMKQQADELLLANHFNKALALYRELLMHLSRSQVTMLQQKELVVSCRMNVLVALSKAKHWDIVVKEAAETLVVITELNEAQEMMKTWSEEQEREKNHVLARVIYFCGFALMQLGTYLSAQEDFCRSMELNPMDESVQNDYKELQIVTQMEKKIKQLLPMSIKSFQDGHYKVALETCMDALRESQLLQNMELTGLIHGNLAMIYVKMKDDGKAIEHYKRAMSITQSGGKPTPVQNERLYNILDSLAGCYLRKRDYSSALLVIEDQIELAPLRSEQKDHEAMMYLNGGQVCYAMGRYPQAEEYLAIGYSAALKRLHQLDVALNCAYWLSKSYAETGALKKALKTLDAAIVTAEKKPMVAPTADMFEKLLLARVDLLDAEINVGAAESKLFKDHLREFQLWHTLSYFDGKGQIYNHVRTAEVLLHFLERKSGDADRQHSDMMQVLALVDGVNVGELSTSTGPTEAKELLIKLLCDLDIPGSANSSHPYELRIGALLKLVDICIHENEDELNEEVCKFLEEAINVLRANKGIDTAVSKARLVVLLPKVARWKAARGNIVGAKEILEENVQLLRGASDFNSDLLFESLVGLCVVQIRLGMLEEATQVMNESYLCSIGPVWWSQWCGPLLACVAAVAMVFMIL</sequence>
<dbReference type="Proteomes" id="UP001162029">
    <property type="component" value="Unassembled WGS sequence"/>
</dbReference>
<dbReference type="Gene3D" id="1.25.40.10">
    <property type="entry name" value="Tetratricopeptide repeat domain"/>
    <property type="match status" value="3"/>
</dbReference>
<feature type="transmembrane region" description="Helical" evidence="2">
    <location>
        <begin position="636"/>
        <end position="657"/>
    </location>
</feature>
<feature type="repeat" description="TPR" evidence="1">
    <location>
        <begin position="121"/>
        <end position="154"/>
    </location>
</feature>
<dbReference type="InterPro" id="IPR011990">
    <property type="entry name" value="TPR-like_helical_dom_sf"/>
</dbReference>
<dbReference type="AlphaFoldDB" id="A0AAV0UB68"/>
<dbReference type="PANTHER" id="PTHR46014:SF1">
    <property type="entry name" value="TETRATRICOPEPTIDE REPEAT PROTEIN 1"/>
    <property type="match status" value="1"/>
</dbReference>
<keyword evidence="1" id="KW-0802">TPR repeat</keyword>
<dbReference type="EMBL" id="CANTFM010001049">
    <property type="protein sequence ID" value="CAI5734165.1"/>
    <property type="molecule type" value="Genomic_DNA"/>
</dbReference>
<feature type="repeat" description="TPR" evidence="1">
    <location>
        <begin position="214"/>
        <end position="247"/>
    </location>
</feature>
<reference evidence="3" key="1">
    <citation type="submission" date="2022-12" db="EMBL/GenBank/DDBJ databases">
        <authorList>
            <person name="Webb A."/>
        </authorList>
    </citation>
    <scope>NUCLEOTIDE SEQUENCE</scope>
    <source>
        <strain evidence="3">Pd1</strain>
    </source>
</reference>
<dbReference type="InterPro" id="IPR052769">
    <property type="entry name" value="TPR_domain_protein"/>
</dbReference>
<keyword evidence="2" id="KW-0472">Membrane</keyword>
<keyword evidence="2" id="KW-0812">Transmembrane</keyword>
<keyword evidence="4" id="KW-1185">Reference proteome</keyword>
<gene>
    <name evidence="3" type="ORF">PDE001_LOCUS5625</name>
</gene>
<dbReference type="PANTHER" id="PTHR46014">
    <property type="entry name" value="TETRATRICOPEPTIDE REPEAT PROTEIN 1"/>
    <property type="match status" value="1"/>
</dbReference>
<evidence type="ECO:0000313" key="3">
    <source>
        <dbReference type="EMBL" id="CAI5734165.1"/>
    </source>
</evidence>
<dbReference type="PROSITE" id="PS50005">
    <property type="entry name" value="TPR"/>
    <property type="match status" value="2"/>
</dbReference>
<comment type="caution">
    <text evidence="3">The sequence shown here is derived from an EMBL/GenBank/DDBJ whole genome shotgun (WGS) entry which is preliminary data.</text>
</comment>
<dbReference type="Pfam" id="PF13181">
    <property type="entry name" value="TPR_8"/>
    <property type="match status" value="1"/>
</dbReference>
<proteinExistence type="predicted"/>
<organism evidence="3 4">
    <name type="scientific">Peronospora destructor</name>
    <dbReference type="NCBI Taxonomy" id="86335"/>
    <lineage>
        <taxon>Eukaryota</taxon>
        <taxon>Sar</taxon>
        <taxon>Stramenopiles</taxon>
        <taxon>Oomycota</taxon>
        <taxon>Peronosporomycetes</taxon>
        <taxon>Peronosporales</taxon>
        <taxon>Peronosporaceae</taxon>
        <taxon>Peronospora</taxon>
    </lineage>
</organism>